<evidence type="ECO:0000256" key="3">
    <source>
        <dbReference type="ARBA" id="ARBA00022692"/>
    </source>
</evidence>
<comment type="subcellular location">
    <subcellularLocation>
        <location evidence="1">Membrane</location>
        <topology evidence="1">Multi-pass membrane protein</topology>
    </subcellularLocation>
</comment>
<dbReference type="PANTHER" id="PTHR43461">
    <property type="entry name" value="TRANSMEMBRANE PROTEIN 256"/>
    <property type="match status" value="1"/>
</dbReference>
<dbReference type="GO" id="GO:0016020">
    <property type="term" value="C:membrane"/>
    <property type="evidence" value="ECO:0007669"/>
    <property type="project" value="UniProtKB-SubCell"/>
</dbReference>
<organism evidence="6 7">
    <name type="scientific">Capra hircus</name>
    <name type="common">Goat</name>
    <dbReference type="NCBI Taxonomy" id="9925"/>
    <lineage>
        <taxon>Eukaryota</taxon>
        <taxon>Metazoa</taxon>
        <taxon>Chordata</taxon>
        <taxon>Craniata</taxon>
        <taxon>Vertebrata</taxon>
        <taxon>Euteleostomi</taxon>
        <taxon>Mammalia</taxon>
        <taxon>Eutheria</taxon>
        <taxon>Laurasiatheria</taxon>
        <taxon>Artiodactyla</taxon>
        <taxon>Ruminantia</taxon>
        <taxon>Pecora</taxon>
        <taxon>Bovidae</taxon>
        <taxon>Caprinae</taxon>
        <taxon>Capra</taxon>
    </lineage>
</organism>
<sequence length="118" mass="12065">MAGPGAAFRRLGALSGAGALGLASYGAHGQGAGDGTGILFDKSNKHHFLHSLALLAVPLSPPSPLTLTKPHPFPLTPSGTTLFCTTFYYQALSGDPSFQNLAPVGGSLLFFGWLALAL</sequence>
<reference evidence="6" key="3">
    <citation type="submission" date="2025-09" db="UniProtKB">
        <authorList>
            <consortium name="Ensembl"/>
        </authorList>
    </citation>
    <scope>IDENTIFICATION</scope>
</reference>
<accession>A0A452EIB6</accession>
<proteinExistence type="inferred from homology"/>
<evidence type="ECO:0000256" key="1">
    <source>
        <dbReference type="ARBA" id="ARBA00004141"/>
    </source>
</evidence>
<keyword evidence="3" id="KW-0812">Transmembrane</keyword>
<dbReference type="AlphaFoldDB" id="A0A452EIB6"/>
<keyword evidence="4" id="KW-1133">Transmembrane helix</keyword>
<evidence type="ECO:0000256" key="5">
    <source>
        <dbReference type="ARBA" id="ARBA00023136"/>
    </source>
</evidence>
<keyword evidence="5" id="KW-0472">Membrane</keyword>
<reference evidence="6" key="2">
    <citation type="submission" date="2025-08" db="UniProtKB">
        <authorList>
            <consortium name="Ensembl"/>
        </authorList>
    </citation>
    <scope>IDENTIFICATION</scope>
</reference>
<gene>
    <name evidence="6" type="primary">TMEM256</name>
</gene>
<dbReference type="EMBL" id="LWLT01000022">
    <property type="status" value="NOT_ANNOTATED_CDS"/>
    <property type="molecule type" value="Genomic_DNA"/>
</dbReference>
<evidence type="ECO:0000313" key="6">
    <source>
        <dbReference type="Ensembl" id="ENSCHIP00000011849.1"/>
    </source>
</evidence>
<evidence type="ECO:0000256" key="4">
    <source>
        <dbReference type="ARBA" id="ARBA00022989"/>
    </source>
</evidence>
<dbReference type="STRING" id="9925.ENSCHIP00000011849"/>
<dbReference type="PANTHER" id="PTHR43461:SF1">
    <property type="entry name" value="TRANSMEMBRANE PROTEIN 256"/>
    <property type="match status" value="1"/>
</dbReference>
<dbReference type="Proteomes" id="UP000291000">
    <property type="component" value="Chromosome 19"/>
</dbReference>
<name>A0A452EIB6_CAPHI</name>
<dbReference type="GeneTree" id="ENSGT00390000000334"/>
<reference evidence="6 7" key="1">
    <citation type="submission" date="2016-04" db="EMBL/GenBank/DDBJ databases">
        <title>Polished mammalian reference genomes with single-molecule sequencing and chromosome conformation capture applied to the Capra hircus genome.</title>
        <authorList>
            <person name="Bickhart D.M."/>
            <person name="Koren S."/>
            <person name="Rosen B."/>
            <person name="Hastie A."/>
            <person name="Liachko I."/>
            <person name="Sullivan S.T."/>
            <person name="Burton J."/>
            <person name="Sayre B.L."/>
            <person name="Huson H.J."/>
            <person name="Lee J."/>
            <person name="Lam E."/>
            <person name="Kelley C.M."/>
            <person name="Hutchison J.L."/>
            <person name="Zhou Y."/>
            <person name="Sun J."/>
            <person name="Crisa A."/>
            <person name="Schwartz J.C."/>
            <person name="Hammond J.A."/>
            <person name="Schroeder S.G."/>
            <person name="Liu G.E."/>
            <person name="Dunham M."/>
            <person name="Shendure J."/>
            <person name="Sonstegard T.S."/>
            <person name="Phillippy A.M."/>
            <person name="Van Tassell C.P."/>
            <person name="Smith T.P."/>
        </authorList>
    </citation>
    <scope>NUCLEOTIDE SEQUENCE [LARGE SCALE GENOMIC DNA]</scope>
</reference>
<evidence type="ECO:0000256" key="2">
    <source>
        <dbReference type="ARBA" id="ARBA00006208"/>
    </source>
</evidence>
<comment type="similarity">
    <text evidence="2">Belongs to the TMEM256 family.</text>
</comment>
<protein>
    <submittedName>
        <fullName evidence="6">Transmembrane protein 256</fullName>
    </submittedName>
</protein>
<dbReference type="Pfam" id="PF04241">
    <property type="entry name" value="DUF423"/>
    <property type="match status" value="1"/>
</dbReference>
<dbReference type="InterPro" id="IPR006696">
    <property type="entry name" value="DUF423"/>
</dbReference>
<keyword evidence="7" id="KW-1185">Reference proteome</keyword>
<dbReference type="Ensembl" id="ENSCHIT00000019639.1">
    <property type="protein sequence ID" value="ENSCHIP00000011849.1"/>
    <property type="gene ID" value="ENSCHIG00000013855.1"/>
</dbReference>
<dbReference type="Bgee" id="ENSCHIG00000013855">
    <property type="expression patterns" value="Expressed in adult mammalian kidney and 17 other cell types or tissues"/>
</dbReference>
<evidence type="ECO:0000313" key="7">
    <source>
        <dbReference type="Proteomes" id="UP000291000"/>
    </source>
</evidence>